<dbReference type="GO" id="GO:0016747">
    <property type="term" value="F:acyltransferase activity, transferring groups other than amino-acyl groups"/>
    <property type="evidence" value="ECO:0007669"/>
    <property type="project" value="InterPro"/>
</dbReference>
<keyword evidence="2" id="KW-0808">Transferase</keyword>
<dbReference type="SUPFAM" id="SSF55729">
    <property type="entry name" value="Acyl-CoA N-acyltransferases (Nat)"/>
    <property type="match status" value="1"/>
</dbReference>
<feature type="domain" description="N-acetyltransferase" evidence="1">
    <location>
        <begin position="9"/>
        <end position="146"/>
    </location>
</feature>
<protein>
    <submittedName>
        <fullName evidence="2">GNAT family N-acetyltransferase</fullName>
    </submittedName>
</protein>
<dbReference type="PROSITE" id="PS51186">
    <property type="entry name" value="GNAT"/>
    <property type="match status" value="1"/>
</dbReference>
<name>A0A7Y8GAL0_9PSED</name>
<evidence type="ECO:0000313" key="2">
    <source>
        <dbReference type="EMBL" id="NWF07156.1"/>
    </source>
</evidence>
<dbReference type="AlphaFoldDB" id="A0A7Y8GAL0"/>
<gene>
    <name evidence="2" type="ORF">HX810_05685</name>
</gene>
<dbReference type="Gene3D" id="3.40.630.30">
    <property type="match status" value="1"/>
</dbReference>
<dbReference type="Proteomes" id="UP000561369">
    <property type="component" value="Unassembled WGS sequence"/>
</dbReference>
<comment type="caution">
    <text evidence="2">The sequence shown here is derived from an EMBL/GenBank/DDBJ whole genome shotgun (WGS) entry which is preliminary data.</text>
</comment>
<dbReference type="RefSeq" id="WP_017530041.1">
    <property type="nucleotide sequence ID" value="NZ_JACAQV010000006.1"/>
</dbReference>
<dbReference type="EMBL" id="JACAQV010000006">
    <property type="protein sequence ID" value="NWF07156.1"/>
    <property type="molecule type" value="Genomic_DNA"/>
</dbReference>
<dbReference type="InterPro" id="IPR000182">
    <property type="entry name" value="GNAT_dom"/>
</dbReference>
<evidence type="ECO:0000259" key="1">
    <source>
        <dbReference type="PROSITE" id="PS51186"/>
    </source>
</evidence>
<sequence>MEKTKKMKGSVRTAVDADLPLIQEWLKRETRNGHGFINNWGMIQKACAEKLMTVFIGAEGPVGFLTYGISHDTILQTKSSCQQRGIGRALVEHAIRKEEALNNTVLVVQCEPRSSVEFWSQMGFEVHRDAGDLKHQRSIYMQRLSKLAHAHVRGDALEMVTVCVYPENALYSKEQVKPDRVHYVMAKFDEETRSLELAHRVSVAHERILKDPVVEVSWGGFEIVKGKVKHEQASAIGFRATPNCCGWYLDVITLNDIEL</sequence>
<organism evidence="2 3">
    <name type="scientific">Pseudomonas salomonii</name>
    <dbReference type="NCBI Taxonomy" id="191391"/>
    <lineage>
        <taxon>Bacteria</taxon>
        <taxon>Pseudomonadati</taxon>
        <taxon>Pseudomonadota</taxon>
        <taxon>Gammaproteobacteria</taxon>
        <taxon>Pseudomonadales</taxon>
        <taxon>Pseudomonadaceae</taxon>
        <taxon>Pseudomonas</taxon>
    </lineage>
</organism>
<evidence type="ECO:0000313" key="3">
    <source>
        <dbReference type="Proteomes" id="UP000561369"/>
    </source>
</evidence>
<accession>A0A7Y8GAL0</accession>
<reference evidence="2 3" key="1">
    <citation type="submission" date="2020-04" db="EMBL/GenBank/DDBJ databases">
        <title>Molecular characterization of pseudomonads from Agaricus bisporus reveal novel blotch 2 pathogens in Western Europe.</title>
        <authorList>
            <person name="Taparia T."/>
            <person name="Krijger M."/>
            <person name="Haynes E."/>
            <person name="Elpinstone J.G."/>
            <person name="Noble R."/>
            <person name="Van Der Wolf J."/>
        </authorList>
    </citation>
    <scope>NUCLEOTIDE SEQUENCE [LARGE SCALE GENOMIC DNA]</scope>
    <source>
        <strain evidence="2 3">IPO3765</strain>
    </source>
</reference>
<dbReference type="InterPro" id="IPR016181">
    <property type="entry name" value="Acyl_CoA_acyltransferase"/>
</dbReference>
<proteinExistence type="predicted"/>